<organism evidence="1 2">
    <name type="scientific">Parasynechococcus marenigrum (strain WH8102)</name>
    <dbReference type="NCBI Taxonomy" id="84588"/>
    <lineage>
        <taxon>Bacteria</taxon>
        <taxon>Bacillati</taxon>
        <taxon>Cyanobacteriota</taxon>
        <taxon>Cyanophyceae</taxon>
        <taxon>Synechococcales</taxon>
        <taxon>Prochlorococcaceae</taxon>
        <taxon>Parasynechococcus</taxon>
        <taxon>Parasynechococcus marenigrum</taxon>
    </lineage>
</organism>
<evidence type="ECO:0000313" key="2">
    <source>
        <dbReference type="Proteomes" id="UP000001422"/>
    </source>
</evidence>
<dbReference type="eggNOG" id="COG0860">
    <property type="taxonomic scope" value="Bacteria"/>
</dbReference>
<dbReference type="InterPro" id="IPR022222">
    <property type="entry name" value="DUF3747"/>
</dbReference>
<sequence>MLPLHWFRYNVVSRMPMMGRTYLRNLILAAVVGSAAGLLPAARSAHGLFDSKALQQNRFAVLAQPVGERNWKLLVLEQIKQRPRCWTPRADGLVDPTLNTFNFAGICSRYLDSNGYSLRSGGEDLGSRFRLSLRQSGNSLQLQALNPRQGAPIVVGRATVPRRDRNGFIQIQLDPAWRLERRVYKGRTLGHVYFSHPDPVNRLLARAERAGTSGFSRLGAPTAPMAPRINQRIASGEPIRLEVLPYRP</sequence>
<dbReference type="EMBL" id="BX569695">
    <property type="protein sequence ID" value="CAE08854.1"/>
    <property type="molecule type" value="Genomic_DNA"/>
</dbReference>
<evidence type="ECO:0000313" key="1">
    <source>
        <dbReference type="EMBL" id="CAE08854.1"/>
    </source>
</evidence>
<keyword evidence="2" id="KW-1185">Reference proteome</keyword>
<protein>
    <recommendedName>
        <fullName evidence="3">DUF3747 domain-containing protein</fullName>
    </recommendedName>
</protein>
<name>Q7U3U0_PARMW</name>
<dbReference type="STRING" id="84588.SYNW2339"/>
<dbReference type="KEGG" id="syw:SYNW2339"/>
<proteinExistence type="predicted"/>
<reference evidence="1 2" key="1">
    <citation type="journal article" date="2003" name="Nature">
        <title>The genome of a motile marine Synechococcus.</title>
        <authorList>
            <person name="Palenik B."/>
            <person name="Brahamsha B."/>
            <person name="Larimer F."/>
            <person name="Land M."/>
            <person name="Hauser L."/>
            <person name="Chain P."/>
            <person name="Lamerdin J."/>
            <person name="Regala W."/>
            <person name="Allen E.A."/>
            <person name="McCarren J."/>
            <person name="Paulsen I."/>
            <person name="Dufresne A."/>
            <person name="Partensky F."/>
            <person name="Webb E."/>
            <person name="Waterbury J."/>
        </authorList>
    </citation>
    <scope>NUCLEOTIDE SEQUENCE [LARGE SCALE GENOMIC DNA]</scope>
    <source>
        <strain evidence="1 2">WH8102</strain>
    </source>
</reference>
<evidence type="ECO:0008006" key="3">
    <source>
        <dbReference type="Google" id="ProtNLM"/>
    </source>
</evidence>
<dbReference type="HOGENOM" id="CLU_055407_1_0_3"/>
<dbReference type="AlphaFoldDB" id="Q7U3U0"/>
<dbReference type="Pfam" id="PF12565">
    <property type="entry name" value="DUF3747"/>
    <property type="match status" value="1"/>
</dbReference>
<accession>Q7U3U0</accession>
<gene>
    <name evidence="1" type="ordered locus">SYNW2339</name>
</gene>
<dbReference type="Proteomes" id="UP000001422">
    <property type="component" value="Chromosome"/>
</dbReference>